<comment type="caution">
    <text evidence="1">The sequence shown here is derived from an EMBL/GenBank/DDBJ whole genome shotgun (WGS) entry which is preliminary data.</text>
</comment>
<name>A0AAV3P8G4_LITER</name>
<reference evidence="1 2" key="1">
    <citation type="submission" date="2024-01" db="EMBL/GenBank/DDBJ databases">
        <title>The complete chloroplast genome sequence of Lithospermum erythrorhizon: insights into the phylogenetic relationship among Boraginaceae species and the maternal lineages of purple gromwells.</title>
        <authorList>
            <person name="Okada T."/>
            <person name="Watanabe K."/>
        </authorList>
    </citation>
    <scope>NUCLEOTIDE SEQUENCE [LARGE SCALE GENOMIC DNA]</scope>
</reference>
<evidence type="ECO:0000313" key="1">
    <source>
        <dbReference type="EMBL" id="GAA0147895.1"/>
    </source>
</evidence>
<keyword evidence="2" id="KW-1185">Reference proteome</keyword>
<protein>
    <submittedName>
        <fullName evidence="1">Uncharacterized protein</fullName>
    </submittedName>
</protein>
<gene>
    <name evidence="1" type="ORF">LIER_07484</name>
</gene>
<evidence type="ECO:0000313" key="2">
    <source>
        <dbReference type="Proteomes" id="UP001454036"/>
    </source>
</evidence>
<proteinExistence type="predicted"/>
<accession>A0AAV3P8G4</accession>
<organism evidence="1 2">
    <name type="scientific">Lithospermum erythrorhizon</name>
    <name type="common">Purple gromwell</name>
    <name type="synonym">Lithospermum officinale var. erythrorhizon</name>
    <dbReference type="NCBI Taxonomy" id="34254"/>
    <lineage>
        <taxon>Eukaryota</taxon>
        <taxon>Viridiplantae</taxon>
        <taxon>Streptophyta</taxon>
        <taxon>Embryophyta</taxon>
        <taxon>Tracheophyta</taxon>
        <taxon>Spermatophyta</taxon>
        <taxon>Magnoliopsida</taxon>
        <taxon>eudicotyledons</taxon>
        <taxon>Gunneridae</taxon>
        <taxon>Pentapetalae</taxon>
        <taxon>asterids</taxon>
        <taxon>lamiids</taxon>
        <taxon>Boraginales</taxon>
        <taxon>Boraginaceae</taxon>
        <taxon>Boraginoideae</taxon>
        <taxon>Lithospermeae</taxon>
        <taxon>Lithospermum</taxon>
    </lineage>
</organism>
<dbReference type="Proteomes" id="UP001454036">
    <property type="component" value="Unassembled WGS sequence"/>
</dbReference>
<sequence length="106" mass="11064">MKAIWDDDVIEEGSDSEVEEIANVVCLVANDSIEVHSDSDSSYCFDYDTGSDSKGGSSGPSVEARATCRYSSASVGNKGNTVVDQAGAARAAGLPLTDYEISYLLG</sequence>
<dbReference type="EMBL" id="BAABME010001154">
    <property type="protein sequence ID" value="GAA0147895.1"/>
    <property type="molecule type" value="Genomic_DNA"/>
</dbReference>
<dbReference type="AlphaFoldDB" id="A0AAV3P8G4"/>